<dbReference type="STRING" id="525918.SAMN05660964_02750"/>
<keyword evidence="6" id="KW-1185">Reference proteome</keyword>
<keyword evidence="4" id="KW-0874">Quinone</keyword>
<reference evidence="5 6" key="1">
    <citation type="submission" date="2016-10" db="EMBL/GenBank/DDBJ databases">
        <authorList>
            <person name="de Groot N.N."/>
        </authorList>
    </citation>
    <scope>NUCLEOTIDE SEQUENCE [LARGE SCALE GENOMIC DNA]</scope>
    <source>
        <strain evidence="5 6">DSM 21228</strain>
    </source>
</reference>
<dbReference type="InterPro" id="IPR001457">
    <property type="entry name" value="NADH_UbQ/plastoQ_OxRdtase_su6"/>
</dbReference>
<dbReference type="OrthoDB" id="9795409at2"/>
<dbReference type="PANTHER" id="PTHR33269:SF17">
    <property type="entry name" value="NADH-UBIQUINONE OXIDOREDUCTASE CHAIN 6"/>
    <property type="match status" value="1"/>
</dbReference>
<comment type="catalytic activity">
    <reaction evidence="4">
        <text>a quinone + NADH + 5 H(+)(in) = a quinol + NAD(+) + 4 H(+)(out)</text>
        <dbReference type="Rhea" id="RHEA:57888"/>
        <dbReference type="ChEBI" id="CHEBI:15378"/>
        <dbReference type="ChEBI" id="CHEBI:24646"/>
        <dbReference type="ChEBI" id="CHEBI:57540"/>
        <dbReference type="ChEBI" id="CHEBI:57945"/>
        <dbReference type="ChEBI" id="CHEBI:132124"/>
    </reaction>
</comment>
<dbReference type="InterPro" id="IPR042106">
    <property type="entry name" value="Nuo/plastoQ_OxRdtase_6_NuoJ"/>
</dbReference>
<keyword evidence="4" id="KW-1133">Transmembrane helix</keyword>
<keyword evidence="4" id="KW-0812">Transmembrane</keyword>
<feature type="transmembrane region" description="Helical" evidence="4">
    <location>
        <begin position="91"/>
        <end position="113"/>
    </location>
</feature>
<accession>A0A1H4EY24</accession>
<comment type="subunit">
    <text evidence="3">Composed of 13 different subunits. Subunits NuoA, H, J, K, L, M, N constitute the membrane sector of the complex.</text>
</comment>
<proteinExistence type="inferred from homology"/>
<dbReference type="Proteomes" id="UP000199397">
    <property type="component" value="Unassembled WGS sequence"/>
</dbReference>
<keyword evidence="4" id="KW-0472">Membrane</keyword>
<gene>
    <name evidence="5" type="ORF">SAMN05660964_02750</name>
</gene>
<dbReference type="EC" id="7.1.1.-" evidence="4"/>
<keyword evidence="4" id="KW-1003">Cell membrane</keyword>
<evidence type="ECO:0000256" key="3">
    <source>
        <dbReference type="ARBA" id="ARBA00025811"/>
    </source>
</evidence>
<evidence type="ECO:0000256" key="2">
    <source>
        <dbReference type="ARBA" id="ARBA00019907"/>
    </source>
</evidence>
<keyword evidence="4" id="KW-0520">NAD</keyword>
<dbReference type="EMBL" id="FNQP01000017">
    <property type="protein sequence ID" value="SEA89540.1"/>
    <property type="molecule type" value="Genomic_DNA"/>
</dbReference>
<comment type="similarity">
    <text evidence="1 4">Belongs to the complex I subunit 6 family.</text>
</comment>
<dbReference type="GO" id="GO:0005886">
    <property type="term" value="C:plasma membrane"/>
    <property type="evidence" value="ECO:0007669"/>
    <property type="project" value="UniProtKB-SubCell"/>
</dbReference>
<dbReference type="NCBIfam" id="NF005164">
    <property type="entry name" value="PRK06638.1-4"/>
    <property type="match status" value="1"/>
</dbReference>
<name>A0A1H4EY24_9GAMM</name>
<dbReference type="RefSeq" id="WP_093069532.1">
    <property type="nucleotide sequence ID" value="NZ_FNQP01000017.1"/>
</dbReference>
<evidence type="ECO:0000313" key="6">
    <source>
        <dbReference type="Proteomes" id="UP000199397"/>
    </source>
</evidence>
<dbReference type="Gene3D" id="1.20.120.1200">
    <property type="entry name" value="NADH-ubiquinone/plastoquinone oxidoreductase chain 6, subunit NuoJ"/>
    <property type="match status" value="1"/>
</dbReference>
<dbReference type="PANTHER" id="PTHR33269">
    <property type="entry name" value="NADH-UBIQUINONE OXIDOREDUCTASE CHAIN 6"/>
    <property type="match status" value="1"/>
</dbReference>
<dbReference type="GO" id="GO:0008137">
    <property type="term" value="F:NADH dehydrogenase (ubiquinone) activity"/>
    <property type="evidence" value="ECO:0007669"/>
    <property type="project" value="UniProtKB-UniRule"/>
</dbReference>
<sequence>MTFEQIIFYLFSAVLVAAAVGMVTVRSPVYAALCLILSFFTSAALWLLLEAEFLGLVLVLVYVGAVMVLFLFVIMMLDLNTDPLKEGLVKHAPVGFVVAAVIAVEMILVLQSAPFQIATPLNPAPANNTEALGAILYTDYVYPFEIAAVILVVAIIAAITLTLRRRPDSRKQDISQQVQVKRADRVRLVKMKAETKEQA</sequence>
<comment type="function">
    <text evidence="4">NDH-1 shuttles electrons from NADH, via FMN and iron-sulfur (Fe-S) centers, to quinones in the respiratory chain. Couples the redox reaction to proton translocation (for every two electrons transferred, four hydrogen ions are translocated across the cytoplasmic membrane), and thus conserves the redox energy in a proton gradient.</text>
</comment>
<evidence type="ECO:0000313" key="5">
    <source>
        <dbReference type="EMBL" id="SEA89540.1"/>
    </source>
</evidence>
<dbReference type="Pfam" id="PF00499">
    <property type="entry name" value="Oxidored_q3"/>
    <property type="match status" value="1"/>
</dbReference>
<feature type="transmembrane region" description="Helical" evidence="4">
    <location>
        <begin position="140"/>
        <end position="163"/>
    </location>
</feature>
<feature type="transmembrane region" description="Helical" evidence="4">
    <location>
        <begin position="30"/>
        <end position="49"/>
    </location>
</feature>
<dbReference type="AlphaFoldDB" id="A0A1H4EY24"/>
<evidence type="ECO:0000256" key="1">
    <source>
        <dbReference type="ARBA" id="ARBA00005698"/>
    </source>
</evidence>
<feature type="transmembrane region" description="Helical" evidence="4">
    <location>
        <begin position="55"/>
        <end position="79"/>
    </location>
</feature>
<dbReference type="GO" id="GO:0048038">
    <property type="term" value="F:quinone binding"/>
    <property type="evidence" value="ECO:0007669"/>
    <property type="project" value="UniProtKB-UniRule"/>
</dbReference>
<feature type="transmembrane region" description="Helical" evidence="4">
    <location>
        <begin position="6"/>
        <end position="23"/>
    </location>
</feature>
<evidence type="ECO:0000256" key="4">
    <source>
        <dbReference type="RuleBase" id="RU004429"/>
    </source>
</evidence>
<comment type="subcellular location">
    <subcellularLocation>
        <location evidence="4">Cell membrane</location>
        <topology evidence="4">Multi-pass membrane protein</topology>
    </subcellularLocation>
</comment>
<protein>
    <recommendedName>
        <fullName evidence="2 4">NADH-quinone oxidoreductase subunit J</fullName>
        <ecNumber evidence="4">7.1.1.-</ecNumber>
    </recommendedName>
</protein>
<organism evidence="5 6">
    <name type="scientific">Thiothrix caldifontis</name>
    <dbReference type="NCBI Taxonomy" id="525918"/>
    <lineage>
        <taxon>Bacteria</taxon>
        <taxon>Pseudomonadati</taxon>
        <taxon>Pseudomonadota</taxon>
        <taxon>Gammaproteobacteria</taxon>
        <taxon>Thiotrichales</taxon>
        <taxon>Thiotrichaceae</taxon>
        <taxon>Thiothrix</taxon>
    </lineage>
</organism>